<gene>
    <name evidence="1" type="ORF">JNE38_20635</name>
</gene>
<proteinExistence type="predicted"/>
<organism evidence="1 2">
    <name type="scientific">Brevibacillus choshinensis</name>
    <dbReference type="NCBI Taxonomy" id="54911"/>
    <lineage>
        <taxon>Bacteria</taxon>
        <taxon>Bacillati</taxon>
        <taxon>Bacillota</taxon>
        <taxon>Bacilli</taxon>
        <taxon>Bacillales</taxon>
        <taxon>Paenibacillaceae</taxon>
        <taxon>Brevibacillus</taxon>
    </lineage>
</organism>
<dbReference type="EMBL" id="CP069127">
    <property type="protein sequence ID" value="QRG65967.1"/>
    <property type="molecule type" value="Genomic_DNA"/>
</dbReference>
<evidence type="ECO:0000313" key="2">
    <source>
        <dbReference type="Proteomes" id="UP000596248"/>
    </source>
</evidence>
<sequence>MSIKNSQKEMILTLYLKKYKGELERVIGLELSNIELERSNGGKKIDYYAVNKHRRLEVFLESQVTPRIWSILYKR</sequence>
<reference evidence="1 2" key="1">
    <citation type="submission" date="2021-01" db="EMBL/GenBank/DDBJ databases">
        <title>Identification of strong promoters based on the transcriptome of Brevibacillus choshinensis.</title>
        <authorList>
            <person name="Yao D."/>
            <person name="Zhang K."/>
            <person name="Wu J."/>
        </authorList>
    </citation>
    <scope>NUCLEOTIDE SEQUENCE [LARGE SCALE GENOMIC DNA]</scope>
    <source>
        <strain evidence="1 2">HPD31-SP3</strain>
    </source>
</reference>
<evidence type="ECO:0000313" key="1">
    <source>
        <dbReference type="EMBL" id="QRG65967.1"/>
    </source>
</evidence>
<protein>
    <recommendedName>
        <fullName evidence="3">Transposase</fullName>
    </recommendedName>
</protein>
<keyword evidence="2" id="KW-1185">Reference proteome</keyword>
<evidence type="ECO:0008006" key="3">
    <source>
        <dbReference type="Google" id="ProtNLM"/>
    </source>
</evidence>
<dbReference type="RefSeq" id="WP_203353036.1">
    <property type="nucleotide sequence ID" value="NZ_CP069127.1"/>
</dbReference>
<dbReference type="Proteomes" id="UP000596248">
    <property type="component" value="Chromosome"/>
</dbReference>
<accession>A0ABX7FJV5</accession>
<name>A0ABX7FJV5_BRECH</name>